<evidence type="ECO:0000313" key="1">
    <source>
        <dbReference type="EMBL" id="SOH05086.1"/>
    </source>
</evidence>
<name>A0A2C9CHC0_KUEST</name>
<dbReference type="OrthoDB" id="5519456at2"/>
<dbReference type="SUPFAM" id="SSF81301">
    <property type="entry name" value="Nucleotidyltransferase"/>
    <property type="match status" value="1"/>
</dbReference>
<evidence type="ECO:0000313" key="2">
    <source>
        <dbReference type="Proteomes" id="UP000221734"/>
    </source>
</evidence>
<evidence type="ECO:0008006" key="3">
    <source>
        <dbReference type="Google" id="ProtNLM"/>
    </source>
</evidence>
<dbReference type="Gene3D" id="3.30.460.40">
    <property type="match status" value="1"/>
</dbReference>
<dbReference type="AlphaFoldDB" id="A0A2C9CHC0"/>
<dbReference type="InterPro" id="IPR043519">
    <property type="entry name" value="NT_sf"/>
</dbReference>
<sequence length="130" mass="14625">MLNQDYKEMLQILQKHDVDYILVGAYALAAHGYPRSTLDIDIWVKPDKDNSVKLYKALVEFGAPLDGINEDTFKEKGIIFQIGVAPCRIDIITEISGDIKFADAKRRSIKAKFEGISPNILSVDDLIKNK</sequence>
<gene>
    <name evidence="1" type="ORF">KSMBR1_2599</name>
</gene>
<proteinExistence type="predicted"/>
<dbReference type="KEGG" id="kst:KSMBR1_2599"/>
<accession>A0A2C9CHC0</accession>
<dbReference type="Proteomes" id="UP000221734">
    <property type="component" value="Chromosome Kuenenia_stuttgartiensis_MBR1"/>
</dbReference>
<protein>
    <recommendedName>
        <fullName evidence="3">Nucleotidyltransferase</fullName>
    </recommendedName>
</protein>
<organism evidence="1 2">
    <name type="scientific">Kuenenia stuttgartiensis</name>
    <dbReference type="NCBI Taxonomy" id="174633"/>
    <lineage>
        <taxon>Bacteria</taxon>
        <taxon>Pseudomonadati</taxon>
        <taxon>Planctomycetota</taxon>
        <taxon>Candidatus Brocadiia</taxon>
        <taxon>Candidatus Brocadiales</taxon>
        <taxon>Candidatus Brocadiaceae</taxon>
        <taxon>Candidatus Kuenenia</taxon>
    </lineage>
</organism>
<reference evidence="2" key="1">
    <citation type="submission" date="2017-10" db="EMBL/GenBank/DDBJ databases">
        <authorList>
            <person name="Frank J."/>
        </authorList>
    </citation>
    <scope>NUCLEOTIDE SEQUENCE [LARGE SCALE GENOMIC DNA]</scope>
</reference>
<keyword evidence="2" id="KW-1185">Reference proteome</keyword>
<dbReference type="RefSeq" id="WP_157820597.1">
    <property type="nucleotide sequence ID" value="NZ_LT934425.1"/>
</dbReference>
<dbReference type="EMBL" id="LT934425">
    <property type="protein sequence ID" value="SOH05086.1"/>
    <property type="molecule type" value="Genomic_DNA"/>
</dbReference>